<comment type="caution">
    <text evidence="2">The sequence shown here is derived from an EMBL/GenBank/DDBJ whole genome shotgun (WGS) entry which is preliminary data.</text>
</comment>
<protein>
    <submittedName>
        <fullName evidence="2">Uncharacterized protein</fullName>
    </submittedName>
</protein>
<sequence>MSTVQQLGSANRTDVYNASYHASPGADGGFVDRYTGMFGDGMYQAQAVDHVDHSRGQSRVQRKGSIHPRESQGSWFVEWRATSMPKRDAGKSTSLPLQQVKTLEQLLMSRRSPPDPTQALTLCTPFQLATTHWFTGAADLKRLKQRVDLGGAAFSHCQAITFQSSAVQNSLQLFCLPEIPSGIPSAKIKYSNKYISAALVSTEPRITRSNATQETLKSEPDSGNHLTKTFTISTRQSQSSSKSLPPHGITRKVERVNSAPGLRRQPFLVPETTSAFNTYRGGGSIHELSRAICRRKDWEPTSANTNTERTATECSTRAELRAAHRARFTVNGPQMRDNEDAQVETAAQAETGDVDADATGVDCLGLWLSQLGKGDSSHGNYFDYEEQCSNYAQSGDGNQFPPLYLWNPISFLLALNPFSGRCSAICNDVFVFCPRCLKDDL</sequence>
<gene>
    <name evidence="2" type="ORF">IMSHALPRED_010541</name>
</gene>
<reference evidence="2" key="1">
    <citation type="submission" date="2021-03" db="EMBL/GenBank/DDBJ databases">
        <authorList>
            <person name="Tagirdzhanova G."/>
        </authorList>
    </citation>
    <scope>NUCLEOTIDE SEQUENCE</scope>
</reference>
<evidence type="ECO:0000313" key="2">
    <source>
        <dbReference type="EMBL" id="CAF9911668.1"/>
    </source>
</evidence>
<keyword evidence="3" id="KW-1185">Reference proteome</keyword>
<proteinExistence type="predicted"/>
<accession>A0A8H3EWN1</accession>
<feature type="compositionally biased region" description="Low complexity" evidence="1">
    <location>
        <begin position="233"/>
        <end position="243"/>
    </location>
</feature>
<dbReference type="EMBL" id="CAJPDT010000009">
    <property type="protein sequence ID" value="CAF9911668.1"/>
    <property type="molecule type" value="Genomic_DNA"/>
</dbReference>
<dbReference type="Proteomes" id="UP000664534">
    <property type="component" value="Unassembled WGS sequence"/>
</dbReference>
<evidence type="ECO:0000256" key="1">
    <source>
        <dbReference type="SAM" id="MobiDB-lite"/>
    </source>
</evidence>
<evidence type="ECO:0000313" key="3">
    <source>
        <dbReference type="Proteomes" id="UP000664534"/>
    </source>
</evidence>
<name>A0A8H3EWN1_9LECA</name>
<organism evidence="2 3">
    <name type="scientific">Imshaugia aleurites</name>
    <dbReference type="NCBI Taxonomy" id="172621"/>
    <lineage>
        <taxon>Eukaryota</taxon>
        <taxon>Fungi</taxon>
        <taxon>Dikarya</taxon>
        <taxon>Ascomycota</taxon>
        <taxon>Pezizomycotina</taxon>
        <taxon>Lecanoromycetes</taxon>
        <taxon>OSLEUM clade</taxon>
        <taxon>Lecanoromycetidae</taxon>
        <taxon>Lecanorales</taxon>
        <taxon>Lecanorineae</taxon>
        <taxon>Parmeliaceae</taxon>
        <taxon>Imshaugia</taxon>
    </lineage>
</organism>
<dbReference type="AlphaFoldDB" id="A0A8H3EWN1"/>
<feature type="region of interest" description="Disordered" evidence="1">
    <location>
        <begin position="209"/>
        <end position="250"/>
    </location>
</feature>